<feature type="transmembrane region" description="Helical" evidence="9">
    <location>
        <begin position="437"/>
        <end position="458"/>
    </location>
</feature>
<feature type="transmembrane region" description="Helical" evidence="9">
    <location>
        <begin position="162"/>
        <end position="182"/>
    </location>
</feature>
<proteinExistence type="inferred from homology"/>
<dbReference type="NCBIfam" id="TIGR00727">
    <property type="entry name" value="ISP4_OPT"/>
    <property type="match status" value="1"/>
</dbReference>
<feature type="transmembrane region" description="Helical" evidence="9">
    <location>
        <begin position="284"/>
        <end position="304"/>
    </location>
</feature>
<dbReference type="OrthoDB" id="9986677at2759"/>
<dbReference type="GO" id="GO:0015031">
    <property type="term" value="P:protein transport"/>
    <property type="evidence" value="ECO:0007669"/>
    <property type="project" value="UniProtKB-KW"/>
</dbReference>
<evidence type="ECO:0000256" key="9">
    <source>
        <dbReference type="SAM" id="Phobius"/>
    </source>
</evidence>
<name>A0A1Y1W3C5_9FUNG</name>
<dbReference type="GO" id="GO:0016020">
    <property type="term" value="C:membrane"/>
    <property type="evidence" value="ECO:0007669"/>
    <property type="project" value="UniProtKB-SubCell"/>
</dbReference>
<feature type="transmembrane region" description="Helical" evidence="9">
    <location>
        <begin position="519"/>
        <end position="541"/>
    </location>
</feature>
<evidence type="ECO:0000256" key="5">
    <source>
        <dbReference type="ARBA" id="ARBA00022856"/>
    </source>
</evidence>
<sequence length="719" mass="81654">MWGEALKRSRQCRGFYLVFSDNTLPYRYHFSVIVGLEKDSQFNEEEEDEDSPFEIVRIAVSNKDNPDLPSMTFPHLFYWFRQNQLTLGASVVQIISFPCGYLMAKVLPTKVFSTFGWKWTLNPGPFNIKEHVLLTITATACATSAYAIDVVTIKKMWYESDLGFGASLLFLMTSQLLGYSFAGLSRRFLVYPSAMLWPTTLVTATLFRTFHETTNWGKLSRTKVFWIAFAASFAWYFVPGFAMPLLTAIPILYSGLGMLNLTLDWSTIASYMGSPISYPFPMACNLFVGFVIMAWIATPAGYYANTWDTGLYPIYTAGLFLPNGSKYNIKKIMTPHQTLDPVKYAEYGPLRMTYMFGYTYGVGFAAIMALLVYVGLHYGKDIVRRFRQSRTMDEDIHMKLMRNYEEVPQWWYLATFVATFSVSIVTCEVFHLMNWYWMVLATVIPFIFTIPIGIIQAISNQQPGLNIITEFIIGYGKAGDPVANVTFKVYGYITMTQALNLVSDQKLGHYMKIPPRHMFIQQMVGTILAGLVQLLVAYWLMNSIDNMCTPEGYPWTCRSANTFYSASVIWGLVGPGRMFGGDSPYHTALYLFILGVLIPIPFWYLYKRYPNSIWKHVHIPVIMSISGSMPPMPTGTLVNWFIGACFLVALWQKLYRVAWQRYAFATSAGLDSGLAISGIVIFFAFQNVVVPAYWGNKEDYLTTAARQKSIASGDYLGIR</sequence>
<keyword evidence="4 9" id="KW-0812">Transmembrane</keyword>
<dbReference type="GO" id="GO:0035673">
    <property type="term" value="F:oligopeptide transmembrane transporter activity"/>
    <property type="evidence" value="ECO:0007669"/>
    <property type="project" value="InterPro"/>
</dbReference>
<accession>A0A1Y1W3C5</accession>
<feature type="transmembrane region" description="Helical" evidence="9">
    <location>
        <begin position="410"/>
        <end position="431"/>
    </location>
</feature>
<evidence type="ECO:0000256" key="3">
    <source>
        <dbReference type="ARBA" id="ARBA00022448"/>
    </source>
</evidence>
<dbReference type="Pfam" id="PF03169">
    <property type="entry name" value="OPT"/>
    <property type="match status" value="1"/>
</dbReference>
<keyword evidence="11" id="KW-1185">Reference proteome</keyword>
<feature type="transmembrane region" description="Helical" evidence="9">
    <location>
        <begin position="358"/>
        <end position="378"/>
    </location>
</feature>
<evidence type="ECO:0000313" key="10">
    <source>
        <dbReference type="EMBL" id="ORX68030.1"/>
    </source>
</evidence>
<evidence type="ECO:0000256" key="2">
    <source>
        <dbReference type="ARBA" id="ARBA00008807"/>
    </source>
</evidence>
<feature type="transmembrane region" description="Helical" evidence="9">
    <location>
        <begin position="587"/>
        <end position="606"/>
    </location>
</feature>
<evidence type="ECO:0000256" key="6">
    <source>
        <dbReference type="ARBA" id="ARBA00022927"/>
    </source>
</evidence>
<dbReference type="AlphaFoldDB" id="A0A1Y1W3C5"/>
<dbReference type="InterPro" id="IPR004648">
    <property type="entry name" value="Oligpept_transpt"/>
</dbReference>
<evidence type="ECO:0000313" key="11">
    <source>
        <dbReference type="Proteomes" id="UP000193922"/>
    </source>
</evidence>
<dbReference type="Proteomes" id="UP000193922">
    <property type="component" value="Unassembled WGS sequence"/>
</dbReference>
<dbReference type="GeneID" id="63805966"/>
<dbReference type="InterPro" id="IPR004813">
    <property type="entry name" value="OPT"/>
</dbReference>
<gene>
    <name evidence="10" type="ORF">DL89DRAFT_275529</name>
</gene>
<evidence type="ECO:0000256" key="1">
    <source>
        <dbReference type="ARBA" id="ARBA00004141"/>
    </source>
</evidence>
<keyword evidence="7 9" id="KW-1133">Transmembrane helix</keyword>
<feature type="transmembrane region" description="Helical" evidence="9">
    <location>
        <begin position="662"/>
        <end position="685"/>
    </location>
</feature>
<feature type="transmembrane region" description="Helical" evidence="9">
    <location>
        <begin position="244"/>
        <end position="263"/>
    </location>
</feature>
<comment type="similarity">
    <text evidence="2">Belongs to the oligopeptide OPT transporter family.</text>
</comment>
<dbReference type="NCBIfam" id="TIGR00728">
    <property type="entry name" value="OPT_sfam"/>
    <property type="match status" value="1"/>
</dbReference>
<protein>
    <submittedName>
        <fullName evidence="10">Oligopeptide transporter</fullName>
    </submittedName>
</protein>
<feature type="transmembrane region" description="Helical" evidence="9">
    <location>
        <begin position="219"/>
        <end position="238"/>
    </location>
</feature>
<evidence type="ECO:0000256" key="8">
    <source>
        <dbReference type="ARBA" id="ARBA00023136"/>
    </source>
</evidence>
<comment type="subcellular location">
    <subcellularLocation>
        <location evidence="1">Membrane</location>
        <topology evidence="1">Multi-pass membrane protein</topology>
    </subcellularLocation>
</comment>
<keyword evidence="5" id="KW-0571">Peptide transport</keyword>
<keyword evidence="3" id="KW-0813">Transport</keyword>
<feature type="transmembrane region" description="Helical" evidence="9">
    <location>
        <begin position="637"/>
        <end position="655"/>
    </location>
</feature>
<reference evidence="10 11" key="1">
    <citation type="submission" date="2016-07" db="EMBL/GenBank/DDBJ databases">
        <title>Pervasive Adenine N6-methylation of Active Genes in Fungi.</title>
        <authorList>
            <consortium name="DOE Joint Genome Institute"/>
            <person name="Mondo S.J."/>
            <person name="Dannebaum R.O."/>
            <person name="Kuo R.C."/>
            <person name="Labutti K."/>
            <person name="Haridas S."/>
            <person name="Kuo A."/>
            <person name="Salamov A."/>
            <person name="Ahrendt S.R."/>
            <person name="Lipzen A."/>
            <person name="Sullivan W."/>
            <person name="Andreopoulos W.B."/>
            <person name="Clum A."/>
            <person name="Lindquist E."/>
            <person name="Daum C."/>
            <person name="Ramamoorthy G.K."/>
            <person name="Gryganskyi A."/>
            <person name="Culley D."/>
            <person name="Magnuson J.K."/>
            <person name="James T.Y."/>
            <person name="O'Malley M.A."/>
            <person name="Stajich J.E."/>
            <person name="Spatafora J.W."/>
            <person name="Visel A."/>
            <person name="Grigoriev I.V."/>
        </authorList>
    </citation>
    <scope>NUCLEOTIDE SEQUENCE [LARGE SCALE GENOMIC DNA]</scope>
    <source>
        <strain evidence="10 11">ATCC 12442</strain>
    </source>
</reference>
<keyword evidence="6" id="KW-0653">Protein transport</keyword>
<organism evidence="10 11">
    <name type="scientific">Linderina pennispora</name>
    <dbReference type="NCBI Taxonomy" id="61395"/>
    <lineage>
        <taxon>Eukaryota</taxon>
        <taxon>Fungi</taxon>
        <taxon>Fungi incertae sedis</taxon>
        <taxon>Zoopagomycota</taxon>
        <taxon>Kickxellomycotina</taxon>
        <taxon>Kickxellomycetes</taxon>
        <taxon>Kickxellales</taxon>
        <taxon>Kickxellaceae</taxon>
        <taxon>Linderina</taxon>
    </lineage>
</organism>
<evidence type="ECO:0000256" key="4">
    <source>
        <dbReference type="ARBA" id="ARBA00022692"/>
    </source>
</evidence>
<evidence type="ECO:0000256" key="7">
    <source>
        <dbReference type="ARBA" id="ARBA00022989"/>
    </source>
</evidence>
<dbReference type="RefSeq" id="XP_040741876.1">
    <property type="nucleotide sequence ID" value="XM_040889318.1"/>
</dbReference>
<dbReference type="EMBL" id="MCFD01000011">
    <property type="protein sequence ID" value="ORX68030.1"/>
    <property type="molecule type" value="Genomic_DNA"/>
</dbReference>
<keyword evidence="8 9" id="KW-0472">Membrane</keyword>
<feature type="transmembrane region" description="Helical" evidence="9">
    <location>
        <begin position="188"/>
        <end position="207"/>
    </location>
</feature>
<dbReference type="PANTHER" id="PTHR22601">
    <property type="entry name" value="ISP4 LIKE PROTEIN"/>
    <property type="match status" value="1"/>
</dbReference>
<comment type="caution">
    <text evidence="10">The sequence shown here is derived from an EMBL/GenBank/DDBJ whole genome shotgun (WGS) entry which is preliminary data.</text>
</comment>